<evidence type="ECO:0000259" key="1">
    <source>
        <dbReference type="Pfam" id="PF09643"/>
    </source>
</evidence>
<evidence type="ECO:0000313" key="2">
    <source>
        <dbReference type="EMBL" id="KKK41261.1"/>
    </source>
</evidence>
<dbReference type="SUPFAM" id="SSF159006">
    <property type="entry name" value="YopX-like"/>
    <property type="match status" value="1"/>
</dbReference>
<sequence>MREIKFRLRNCLNQIVGYEKWYAGSLDSKNFYNANPCWLYSTDGKFWNPKAIKHRFKDQYTGRKDKNKKKIYEGDILEFEYYITHLKDNPKLSKITDPLMVKDYTEKVNYKKEVKIPEIYPDITYNDFEGDFSKVYKVIGNIYNQIITKRRIRW</sequence>
<dbReference type="InterPro" id="IPR019096">
    <property type="entry name" value="YopX_protein"/>
</dbReference>
<dbReference type="Pfam" id="PF09643">
    <property type="entry name" value="YopX"/>
    <property type="match status" value="1"/>
</dbReference>
<gene>
    <name evidence="2" type="ORF">LCGC14_2769770</name>
</gene>
<protein>
    <recommendedName>
        <fullName evidence="1">YopX protein domain-containing protein</fullName>
    </recommendedName>
</protein>
<proteinExistence type="predicted"/>
<dbReference type="AlphaFoldDB" id="A0A0F8XYN4"/>
<dbReference type="Gene3D" id="2.30.30.290">
    <property type="entry name" value="YopX-like domains"/>
    <property type="match status" value="1"/>
</dbReference>
<accession>A0A0F8XYN4</accession>
<dbReference type="EMBL" id="LAZR01070413">
    <property type="protein sequence ID" value="KKK41261.1"/>
    <property type="molecule type" value="Genomic_DNA"/>
</dbReference>
<reference evidence="2" key="1">
    <citation type="journal article" date="2015" name="Nature">
        <title>Complex archaea that bridge the gap between prokaryotes and eukaryotes.</title>
        <authorList>
            <person name="Spang A."/>
            <person name="Saw J.H."/>
            <person name="Jorgensen S.L."/>
            <person name="Zaremba-Niedzwiedzka K."/>
            <person name="Martijn J."/>
            <person name="Lind A.E."/>
            <person name="van Eijk R."/>
            <person name="Schleper C."/>
            <person name="Guy L."/>
            <person name="Ettema T.J."/>
        </authorList>
    </citation>
    <scope>NUCLEOTIDE SEQUENCE</scope>
</reference>
<name>A0A0F8XYN4_9ZZZZ</name>
<comment type="caution">
    <text evidence="2">The sequence shown here is derived from an EMBL/GenBank/DDBJ whole genome shotgun (WGS) entry which is preliminary data.</text>
</comment>
<feature type="domain" description="YopX protein" evidence="1">
    <location>
        <begin position="58"/>
        <end position="144"/>
    </location>
</feature>
<organism evidence="2">
    <name type="scientific">marine sediment metagenome</name>
    <dbReference type="NCBI Taxonomy" id="412755"/>
    <lineage>
        <taxon>unclassified sequences</taxon>
        <taxon>metagenomes</taxon>
        <taxon>ecological metagenomes</taxon>
    </lineage>
</organism>
<dbReference type="InterPro" id="IPR023385">
    <property type="entry name" value="YopX-like_C"/>
</dbReference>